<accession>A0ABS8Z7X2</accession>
<keyword evidence="2" id="KW-0540">Nuclease</keyword>
<comment type="caution">
    <text evidence="2">The sequence shown here is derived from an EMBL/GenBank/DDBJ whole genome shotgun (WGS) entry which is preliminary data.</text>
</comment>
<evidence type="ECO:0000313" key="3">
    <source>
        <dbReference type="Proteomes" id="UP001521150"/>
    </source>
</evidence>
<dbReference type="Gene3D" id="3.90.1570.10">
    <property type="entry name" value="tt1808, chain A"/>
    <property type="match status" value="1"/>
</dbReference>
<dbReference type="EMBL" id="JAJVCN010000001">
    <property type="protein sequence ID" value="MCE7003974.1"/>
    <property type="molecule type" value="Genomic_DNA"/>
</dbReference>
<sequence length="196" mass="21809">MTTMDQLPLDLGTRLYTAADYAALGETDYWSELQEGKIVVSPHPSYNHGMACFELSVQLRSQLPPNLVALLGLDLDLALVPEDQPGTVRRPDLMIVDRADRKSASAEGRLLRASEVVLVVETVSPGSRRTDYRIKRDEYADAGIEHYWILDVDEPISLLAFHRTEEFGYVDNGEATDTFTASEPVPLTIDLTTLLD</sequence>
<dbReference type="InterPro" id="IPR008538">
    <property type="entry name" value="Uma2"/>
</dbReference>
<name>A0ABS8Z7X2_9PSEU</name>
<gene>
    <name evidence="2" type="ORF">LWC34_14205</name>
</gene>
<dbReference type="SUPFAM" id="SSF52980">
    <property type="entry name" value="Restriction endonuclease-like"/>
    <property type="match status" value="1"/>
</dbReference>
<evidence type="ECO:0000313" key="2">
    <source>
        <dbReference type="EMBL" id="MCE7003974.1"/>
    </source>
</evidence>
<dbReference type="CDD" id="cd06260">
    <property type="entry name" value="DUF820-like"/>
    <property type="match status" value="1"/>
</dbReference>
<feature type="domain" description="Putative restriction endonuclease" evidence="1">
    <location>
        <begin position="20"/>
        <end position="186"/>
    </location>
</feature>
<dbReference type="InterPro" id="IPR012296">
    <property type="entry name" value="Nuclease_put_TT1808"/>
</dbReference>
<organism evidence="2 3">
    <name type="scientific">Kibdelosporangium philippinense</name>
    <dbReference type="NCBI Taxonomy" id="211113"/>
    <lineage>
        <taxon>Bacteria</taxon>
        <taxon>Bacillati</taxon>
        <taxon>Actinomycetota</taxon>
        <taxon>Actinomycetes</taxon>
        <taxon>Pseudonocardiales</taxon>
        <taxon>Pseudonocardiaceae</taxon>
        <taxon>Kibdelosporangium</taxon>
    </lineage>
</organism>
<proteinExistence type="predicted"/>
<protein>
    <submittedName>
        <fullName evidence="2">Uma2 family endonuclease</fullName>
    </submittedName>
</protein>
<dbReference type="RefSeq" id="WP_233725517.1">
    <property type="nucleotide sequence ID" value="NZ_JAJVCN010000001.1"/>
</dbReference>
<dbReference type="InterPro" id="IPR011335">
    <property type="entry name" value="Restrct_endonuc-II-like"/>
</dbReference>
<evidence type="ECO:0000259" key="1">
    <source>
        <dbReference type="Pfam" id="PF05685"/>
    </source>
</evidence>
<dbReference type="Proteomes" id="UP001521150">
    <property type="component" value="Unassembled WGS sequence"/>
</dbReference>
<dbReference type="PANTHER" id="PTHR34107:SF2">
    <property type="entry name" value="SLL0888 PROTEIN"/>
    <property type="match status" value="1"/>
</dbReference>
<keyword evidence="2" id="KW-0378">Hydrolase</keyword>
<dbReference type="Pfam" id="PF05685">
    <property type="entry name" value="Uma2"/>
    <property type="match status" value="1"/>
</dbReference>
<keyword evidence="2" id="KW-0255">Endonuclease</keyword>
<dbReference type="GO" id="GO:0004519">
    <property type="term" value="F:endonuclease activity"/>
    <property type="evidence" value="ECO:0007669"/>
    <property type="project" value="UniProtKB-KW"/>
</dbReference>
<reference evidence="2 3" key="1">
    <citation type="submission" date="2021-12" db="EMBL/GenBank/DDBJ databases">
        <title>Genome sequence of Kibdelosporangium philippinense ATCC 49844.</title>
        <authorList>
            <person name="Fedorov E.A."/>
            <person name="Omeragic M."/>
            <person name="Shalygina K.F."/>
            <person name="Maclea K.S."/>
        </authorList>
    </citation>
    <scope>NUCLEOTIDE SEQUENCE [LARGE SCALE GENOMIC DNA]</scope>
    <source>
        <strain evidence="2 3">ATCC 49844</strain>
    </source>
</reference>
<dbReference type="PANTHER" id="PTHR34107">
    <property type="entry name" value="SLL0198 PROTEIN-RELATED"/>
    <property type="match status" value="1"/>
</dbReference>
<keyword evidence="3" id="KW-1185">Reference proteome</keyword>